<dbReference type="InterPro" id="IPR025156">
    <property type="entry name" value="RNase_M5_C"/>
</dbReference>
<sequence length="205" mass="22432">MVRIREAIVVEGKYDQNTLRQIVDTAVIPTHGFGVMKDRELLAFLRTVAEKRGLILLTDSDGAGFVIRNFLKGALPKEQVRHAYIPDIAGKERRKKAPGKEGKLGVEGMEPAVLLEALRRAGATFLDEAAEAPAGTPITKADLYEWGLSGGPDSREKRLALLKTLNLPSHMSANALLEALNLLYTKETFLRDFHPEGPIPPRAGA</sequence>
<dbReference type="PANTHER" id="PTHR39156">
    <property type="entry name" value="RIBONUCLEASE M5"/>
    <property type="match status" value="1"/>
</dbReference>
<dbReference type="PANTHER" id="PTHR39156:SF1">
    <property type="entry name" value="RIBONUCLEASE M5"/>
    <property type="match status" value="1"/>
</dbReference>
<dbReference type="GO" id="GO:0006364">
    <property type="term" value="P:rRNA processing"/>
    <property type="evidence" value="ECO:0007669"/>
    <property type="project" value="TreeGrafter"/>
</dbReference>
<feature type="domain" description="Toprim" evidence="1">
    <location>
        <begin position="5"/>
        <end position="80"/>
    </location>
</feature>
<name>A0A9D0Z4C2_9FIRM</name>
<dbReference type="InterPro" id="IPR006171">
    <property type="entry name" value="TOPRIM_dom"/>
</dbReference>
<accession>A0A9D0Z4C2</accession>
<dbReference type="Gene3D" id="3.40.1360.10">
    <property type="match status" value="1"/>
</dbReference>
<proteinExistence type="predicted"/>
<gene>
    <name evidence="2" type="ORF">IAA67_00880</name>
</gene>
<evidence type="ECO:0000313" key="2">
    <source>
        <dbReference type="EMBL" id="HIQ68877.1"/>
    </source>
</evidence>
<reference evidence="2" key="2">
    <citation type="journal article" date="2021" name="PeerJ">
        <title>Extensive microbial diversity within the chicken gut microbiome revealed by metagenomics and culture.</title>
        <authorList>
            <person name="Gilroy R."/>
            <person name="Ravi A."/>
            <person name="Getino M."/>
            <person name="Pursley I."/>
            <person name="Horton D.L."/>
            <person name="Alikhan N.F."/>
            <person name="Baker D."/>
            <person name="Gharbi K."/>
            <person name="Hall N."/>
            <person name="Watson M."/>
            <person name="Adriaenssens E.M."/>
            <person name="Foster-Nyarko E."/>
            <person name="Jarju S."/>
            <person name="Secka A."/>
            <person name="Antonio M."/>
            <person name="Oren A."/>
            <person name="Chaudhuri R.R."/>
            <person name="La Ragione R."/>
            <person name="Hildebrand F."/>
            <person name="Pallen M.J."/>
        </authorList>
    </citation>
    <scope>NUCLEOTIDE SEQUENCE</scope>
    <source>
        <strain evidence="2">ChiSjej2B20-13462</strain>
    </source>
</reference>
<evidence type="ECO:0000313" key="3">
    <source>
        <dbReference type="Proteomes" id="UP000886874"/>
    </source>
</evidence>
<dbReference type="Pfam" id="PF01751">
    <property type="entry name" value="Toprim"/>
    <property type="match status" value="1"/>
</dbReference>
<dbReference type="Proteomes" id="UP000886874">
    <property type="component" value="Unassembled WGS sequence"/>
</dbReference>
<dbReference type="Pfam" id="PF13331">
    <property type="entry name" value="DUF4093"/>
    <property type="match status" value="1"/>
</dbReference>
<dbReference type="SMART" id="SM00493">
    <property type="entry name" value="TOPRIM"/>
    <property type="match status" value="1"/>
</dbReference>
<organism evidence="2 3">
    <name type="scientific">Candidatus Avoscillospira stercorigallinarum</name>
    <dbReference type="NCBI Taxonomy" id="2840708"/>
    <lineage>
        <taxon>Bacteria</taxon>
        <taxon>Bacillati</taxon>
        <taxon>Bacillota</taxon>
        <taxon>Clostridia</taxon>
        <taxon>Eubacteriales</taxon>
        <taxon>Oscillospiraceae</taxon>
        <taxon>Oscillospiraceae incertae sedis</taxon>
        <taxon>Candidatus Avoscillospira</taxon>
    </lineage>
</organism>
<evidence type="ECO:0000259" key="1">
    <source>
        <dbReference type="SMART" id="SM00493"/>
    </source>
</evidence>
<dbReference type="AlphaFoldDB" id="A0A9D0Z4C2"/>
<dbReference type="GO" id="GO:0043822">
    <property type="term" value="F:ribonuclease M5 activity"/>
    <property type="evidence" value="ECO:0007669"/>
    <property type="project" value="TreeGrafter"/>
</dbReference>
<comment type="caution">
    <text evidence="2">The sequence shown here is derived from an EMBL/GenBank/DDBJ whole genome shotgun (WGS) entry which is preliminary data.</text>
</comment>
<dbReference type="EMBL" id="DVFN01000015">
    <property type="protein sequence ID" value="HIQ68877.1"/>
    <property type="molecule type" value="Genomic_DNA"/>
</dbReference>
<reference evidence="2" key="1">
    <citation type="submission" date="2020-10" db="EMBL/GenBank/DDBJ databases">
        <authorList>
            <person name="Gilroy R."/>
        </authorList>
    </citation>
    <scope>NUCLEOTIDE SEQUENCE</scope>
    <source>
        <strain evidence="2">ChiSjej2B20-13462</strain>
    </source>
</reference>
<protein>
    <submittedName>
        <fullName evidence="2">DUF4093 domain-containing protein</fullName>
    </submittedName>
</protein>
<dbReference type="SUPFAM" id="SSF110455">
    <property type="entry name" value="Toprim domain"/>
    <property type="match status" value="1"/>
</dbReference>